<dbReference type="RefSeq" id="WP_007572224.1">
    <property type="nucleotide sequence ID" value="NZ_AGUD01000065.1"/>
</dbReference>
<reference evidence="1 2" key="1">
    <citation type="journal article" date="2013" name="Biodegradation">
        <title>Quantitative proteomic analysis of ibuprofen-degrading Patulibacter sp. strain I11.</title>
        <authorList>
            <person name="Almeida B."/>
            <person name="Kjeldal H."/>
            <person name="Lolas I."/>
            <person name="Knudsen A.D."/>
            <person name="Carvalho G."/>
            <person name="Nielsen K.L."/>
            <person name="Barreto Crespo M.T."/>
            <person name="Stensballe A."/>
            <person name="Nielsen J.L."/>
        </authorList>
    </citation>
    <scope>NUCLEOTIDE SEQUENCE [LARGE SCALE GENOMIC DNA]</scope>
    <source>
        <strain evidence="1 2">I11</strain>
    </source>
</reference>
<dbReference type="EMBL" id="AGUD01000065">
    <property type="protein sequence ID" value="EHN11820.1"/>
    <property type="molecule type" value="Genomic_DNA"/>
</dbReference>
<proteinExistence type="predicted"/>
<dbReference type="Proteomes" id="UP000005143">
    <property type="component" value="Unassembled WGS sequence"/>
</dbReference>
<sequence length="141" mass="14887">MTSTDASASATTLVAAHLLAAALTADDAAVDGAATILLGPRRGDREARHDARAEILRRIAERHRVAPDLIHWSGERYLLLTRAADVHALHGAAIDDDAIDDAMAELDAGWVPLAVIDLDQATSSDLVFPEPIAVPARALDV</sequence>
<comment type="caution">
    <text evidence="1">The sequence shown here is derived from an EMBL/GenBank/DDBJ whole genome shotgun (WGS) entry which is preliminary data.</text>
</comment>
<protein>
    <submittedName>
        <fullName evidence="1">Uncharacterized protein</fullName>
    </submittedName>
</protein>
<gene>
    <name evidence="1" type="ORF">PAI11_13040</name>
</gene>
<organism evidence="1 2">
    <name type="scientific">Patulibacter medicamentivorans</name>
    <dbReference type="NCBI Taxonomy" id="1097667"/>
    <lineage>
        <taxon>Bacteria</taxon>
        <taxon>Bacillati</taxon>
        <taxon>Actinomycetota</taxon>
        <taxon>Thermoleophilia</taxon>
        <taxon>Solirubrobacterales</taxon>
        <taxon>Patulibacteraceae</taxon>
        <taxon>Patulibacter</taxon>
    </lineage>
</organism>
<evidence type="ECO:0000313" key="2">
    <source>
        <dbReference type="Proteomes" id="UP000005143"/>
    </source>
</evidence>
<evidence type="ECO:0000313" key="1">
    <source>
        <dbReference type="EMBL" id="EHN11820.1"/>
    </source>
</evidence>
<dbReference type="AlphaFoldDB" id="H0E3D6"/>
<name>H0E3D6_9ACTN</name>
<keyword evidence="2" id="KW-1185">Reference proteome</keyword>
<accession>H0E3D6</accession>